<evidence type="ECO:0008006" key="14">
    <source>
        <dbReference type="Google" id="ProtNLM"/>
    </source>
</evidence>
<keyword evidence="5" id="KW-0862">Zinc</keyword>
<proteinExistence type="predicted"/>
<dbReference type="PROSITE" id="PS50012">
    <property type="entry name" value="RCC1_3"/>
    <property type="match status" value="6"/>
</dbReference>
<feature type="region of interest" description="Disordered" evidence="8">
    <location>
        <begin position="786"/>
        <end position="811"/>
    </location>
</feature>
<dbReference type="STRING" id="37360.A0A0G4IKM4"/>
<feature type="repeat" description="RCC1" evidence="7">
    <location>
        <begin position="3407"/>
        <end position="3458"/>
    </location>
</feature>
<dbReference type="Pfam" id="PF01419">
    <property type="entry name" value="Jacalin"/>
    <property type="match status" value="1"/>
</dbReference>
<feature type="domain" description="B30.2/SPRY" evidence="10">
    <location>
        <begin position="1883"/>
        <end position="2083"/>
    </location>
</feature>
<evidence type="ECO:0000313" key="12">
    <source>
        <dbReference type="EMBL" id="CEO95806.1"/>
    </source>
</evidence>
<dbReference type="PANTHER" id="PTHR47457">
    <property type="entry name" value="OS05G0345500 PROTEIN"/>
    <property type="match status" value="1"/>
</dbReference>
<dbReference type="Gene3D" id="2.60.120.200">
    <property type="match status" value="1"/>
</dbReference>
<evidence type="ECO:0000256" key="2">
    <source>
        <dbReference type="ARBA" id="ARBA00022737"/>
    </source>
</evidence>
<dbReference type="SUPFAM" id="SSF51101">
    <property type="entry name" value="Mannose-binding lectins"/>
    <property type="match status" value="1"/>
</dbReference>
<dbReference type="InterPro" id="IPR013320">
    <property type="entry name" value="ConA-like_dom_sf"/>
</dbReference>
<reference evidence="12 13" key="1">
    <citation type="submission" date="2015-02" db="EMBL/GenBank/DDBJ databases">
        <authorList>
            <person name="Chooi Y.-H."/>
        </authorList>
    </citation>
    <scope>NUCLEOTIDE SEQUENCE [LARGE SCALE GENOMIC DNA]</scope>
    <source>
        <strain evidence="12">E3</strain>
    </source>
</reference>
<dbReference type="PROSITE" id="PS50237">
    <property type="entry name" value="HECT"/>
    <property type="match status" value="1"/>
</dbReference>
<dbReference type="SMART" id="SM00449">
    <property type="entry name" value="SPRY"/>
    <property type="match status" value="2"/>
</dbReference>
<dbReference type="Gene3D" id="2.100.10.30">
    <property type="entry name" value="Jacalin-like lectin domain"/>
    <property type="match status" value="1"/>
</dbReference>
<dbReference type="InterPro" id="IPR003877">
    <property type="entry name" value="SPRY_dom"/>
</dbReference>
<keyword evidence="2" id="KW-0677">Repeat</keyword>
<feature type="region of interest" description="Disordered" evidence="8">
    <location>
        <begin position="4806"/>
        <end position="4843"/>
    </location>
</feature>
<evidence type="ECO:0000259" key="9">
    <source>
        <dbReference type="PROSITE" id="PS50030"/>
    </source>
</evidence>
<evidence type="ECO:0000256" key="5">
    <source>
        <dbReference type="ARBA" id="ARBA00022833"/>
    </source>
</evidence>
<feature type="repeat" description="RCC1" evidence="7">
    <location>
        <begin position="3302"/>
        <end position="3353"/>
    </location>
</feature>
<feature type="domain" description="UBA" evidence="9">
    <location>
        <begin position="4318"/>
        <end position="4363"/>
    </location>
</feature>
<keyword evidence="4 6" id="KW-0833">Ubl conjugation pathway</keyword>
<dbReference type="GO" id="GO:0004842">
    <property type="term" value="F:ubiquitin-protein transferase activity"/>
    <property type="evidence" value="ECO:0007669"/>
    <property type="project" value="InterPro"/>
</dbReference>
<dbReference type="InterPro" id="IPR015940">
    <property type="entry name" value="UBA"/>
</dbReference>
<evidence type="ECO:0000256" key="4">
    <source>
        <dbReference type="ARBA" id="ARBA00022786"/>
    </source>
</evidence>
<evidence type="ECO:0000256" key="8">
    <source>
        <dbReference type="SAM" id="MobiDB-lite"/>
    </source>
</evidence>
<sequence>MGNNPSIVGDVGASDETDEKLVAANEDIFEEGFLKRYARDFKRPRFKKFDTRPESTGPVFGFRPHTKKVQHELMEDIASLSSDRKSNAYSIEINKRIHAIRKIHNAVRREIVRDRNRTQASANALKSRIETDAPPLPASAKIGIKTSVKMFLILIKSAQQTDSGVMDDILDLLCEILDDTPPLTLTDGPNFSPDIANGLRPLLDYIRALVISGDHSAERRSKATTVLFGIALARGSLLELLSLCKVLLASDREGKGGLFAIGSFLRCLTSHQSSSRNGGSTLAAAGSDGPASAEALHSNVIAKAALVDPSAALVRKLSLASERRHSLTSLGGGATLASARRRGSVPGFDGDDQKEPAVDGIASDTRSAVSPSAFPHAPDEVMRRCVPDLAGLSSQDPVDSRIAILVIIAQLDRLSQPFARQPDEDIWNDDPNRLAVLYKPLCVDVKPETLVVLSDILDAVSPGYFNSRACPDSMYIPNMYIVVACLRILKVHLYQLVRAKLPHSEFSIGPDVVDRIRVQIFRFLETPSAARSDEVLMGTSAIVSSVVQSEAAQILAEAFEFFYSAVSDQVAYLGRLIGKFNAARARADAPVAAGDVLSGPERDLLELLLSRFASFSAGSLLLDELEQASLHGSPSPSSPMVMGVLNSLISASVNEVTDALRSTGKTLPDSNILVILQNFQKHLLSRAGLYLEPPAAASSESTGRNRSRHSESDVVPQPAGDDDDEQAAGGVSSSTSPVRRQADALDTDGNMDVNDPSSGNNTTDDASGAPMATRAVDETMAEAANGHAISTSGPPPLDRDSASSSMVESLPEVEDPEKIRIRRAMLAVVWEYSKTLLSASFGVVRLASDIVANDQTSEGLRRVGEDILRESLVCKLTRPLIASLCLFAGQADGPEMALYLLPILSEFLTQCDRLCCFVREISLPEHEMSVDKRRVVQSRHPYRNNVDREEVITIKDAQSMVVTFDTTRCSTQSEEDYVQLFRLPNKKDALTDRLFGPADGSNWPAEPIAVPGDTVVVYFHSGSSGSGWGYRLNVLGTVLVTPLSWLDDFTANIAWICGRLGAALIVGPAVGRSERELQGSNAALFKSGVEQSHGLFPCLSPFLIESGLDLNDPALAPGDVHRPQEKPPGSPMQSLMSPGDQMRFLRSIVANEDVGRILLAKLNRLIPDRHIVQRSVSDHANKATAGVFAVLLKHTRCVELAMAVVNTQDDDAKPPDRIVRLWKKAQEMKLELRSLKAQGEDIDASLSVIGERVEFLLHICADDGFAAVNEPDGGATGNDFPSCGSDKHGNGTEAFLTTSSSEGDLAMLTAMQNGNFESAVSSESASGGPSSNLPSRANSITELTGPLILMQKSNKWTQARVMTKLLKNTMKALRRLKELMLVRTRLASVKQDPESVLIRVVMKFMLARYVDLDAINEGLVAQRTRAVMRLLGLRQFFKLVKSVRRPGLLPELLFHLNAAFRRSSDVGTKVAKVTKRHLTADVPTVGPVLTEQLHETYFDIVSSLMTRDELDDVSRLHLLDVCNIDFAPHDLMILHRIGLVEWLAPIFAFTGSNKALLLDDVARSNCVRQAHLRRCPWNIRFGAWSLFRMLAYAASSNPAPSIDCLDVILRTSFEHISLLWRMRQHQESSSAMQLRSVLADAADMEIDQDGRGAQPNVARVSWQCRRCTFFNENASESCNLCALSFEENEELARQDEELVSEDVEQKGLEFVYEADFDTKGVLYYLGTSGGTEPWRNPHDLGVVKVTSSSVQSDSNPISSVVGRTAVRCVTQPSPNQWFAVDLLEHSLIPTRYTLRHYSSWDTEALRSWNLEGSNDGSTWVVLRAHQNDRSLEKRGATHTWDVSNCTESYSHFRIFMTGQNSNDHWYLALSGIEFYGILDGDAELISSSTSATSQGRGSGHDAMHRAPSGSTHDYWDIRDTREIEFGGDDPTRPTVITHTNTTESWHTVKGVQAYSFGRHLLEFRIDRDGHGSNSWKFIIGVVPHRFMINNTSTWIGSQGGWGYIGGLGHKNYNSSTNRPYGATYTAADTVGVQLDFDAGTIEFFKNGVSQGIAFDNLTGPVFAAVSMTGYQSRVAFMQTPVPEEDPRIADIDHTSWHVRIREAHLGDASVFWFKNDFDDVGLRGRPITRQEAPAVGELDAYLNQYLWMLLRCCPFPAVQKILTSRSWIRMILDAAAHGSPLGRLLAVRICRYILPGISPSDDRLISSAFQLPSPTASPTIDNSPGSSAMVIDDGCTANVASSSRAAPGASRKYELIAEFLERAADASFQLPPRCDPSSARSAAIDDVESKSRKAAIDASLRQYKQRCSARSGPASLSFEVRRGTIEISGWHHLKSTTGFATAVADVSVSSGKWYFEAVLESAGLQQIGFCLAEFSPAGAGDGVGDDKVSWAYDGLRGKKWHDGSAAYGASQAPWKVGDVVGVLLDLDGSGEIRYTLSGQDLGLAFSNIRGNASGDSSKRCSGGASVYPAISMSAGESIRFVFDPSKWTHNPPDGYFPLVGDKPTVQQSRFVPWSIESDALGSEYVSLSRVLMRSTLWKVLFNDVLWSGLQHLVRIPSEFDSLCRVLRLQHSKDLDWSAPAVPGEFCAAVRRVVSALSVLGGNIESIRQGARVAVDSTDGQSLEGTVTRIVREPNRGIVVVVNLDNGDDVTVSEAAQLSARSNVELSLSHIKNPSELLRLLGTFLSTPISKNVARLPTARQILMQMHRQALKVLLGLFENPDFVALFIDAGFGNLIGQRALATTEPLADGLVNMTSNLEARALALEKRRRELHDPECADETGSLLRFSGDVVYSKSVGPSEVNARIPVISFDDSTFVEQLSAPDESRIEELCIWSDSLFITGLRVTYRSGDNSGATENAPRHVGSTSDVGTSTIVSFKSDEYIVRMEVMCSPAPSESPTAGSPDAYAISSLVITTNHDVVYKFGRSHGDNSPIDAADGNSASVTVNTGHGVVAFYGQIASHLLTIGLVERPVKRVKLRHFTYISDMDENGIIYFLGCRNGTAPFQNPMTLGIVEVTVARVKADSAPVSAVVGREAVRCLCNDMHNGWFCIDFKRYLVRPTRYTLRHYSSWDTEALRHWKFQGSVDGSDWVVLRDHVDDTTLSRKGQAATWEIPAQPHYFRYFRVLMTGKNSNGHNYLSLSGFELYGDLTEEIHELRSPIASAGGDISESASTIDGAATTSTSTADDDVVVLPSLQKRRNDASGPATLLSPPNATLAGALSSGSTVLTSTTSSDVLTTIVAPSSAQTALEPGLVYSCGHGGSGRLGHGNNSAVQIPKLIEGFDGHKVASLSCFNQHVLALTEGGHVYSWGNNGEGRLGHGDTTAVTRPKLISALENTKCVQICAGNSFSAILDSEHRVWVFGKGNEGQMGNGTITDQKTPIMVKGALEMVEIVRIGVGAFHCLALTASGDLYAWGRNLRGQLGLNSTAKKKLMPEKVQNACPAFVEVRGGWDHSMALTSSGQLYSWGNGYEATRPATGHGTNQNILSPKLVTALKDKVVVRISAGWDHSMALTKDGEAYLWGGNPSGVLGTGTTNQESTPKLLGGDIAKERIVWIDGGQTHTCAVTEKGELWMWGSLLGQESKVPRKVDVSSSPHANFQYVVCGDKSNYAVTCEAPKRVPPTPIVAIGATDVTYPPYPQSAFLLGPPSGFFVGFAAVKPSAATFKAPRLDLQLVSSDGGQHSEQFKASNVLVDNDEAYCTTQRVNVNILAEPDPSGHHIYVTGVFARNPDPESFTAPLRAALVFVLDDPTEVSATDRFKDWTIREYSDYIARKRAAASSENASSIFDEPLATEPVAFIDLSNNVESYVQCDLIRAGRYVLFKLLDSRSKEANIDVEYLSAFGYVDELPIELEQRHAELYRRTPNDVRLELDARKRQQVRNFANDTIASYRGAIIIAPENTKDSGLLPNTPTSALLTRFECDSCMTASGVTVCVRFKPDSPSSAASTSSSTGIKPTNVLLSLVMLPESNCKVELLADTSFRVLVLAVADGNGTVVSEDILLDDFSGEWHHACLVLDRRSPAGDRLLVGVSAFLDGALACAVVVPGKGKSESFAASKLLSASGNVIVGQGIHGQFREVGVWGFALDCKQVHDLCQSSLEFCVADCEEAALHALQVCTFEANMLTCTGECVLQQATKQQQGTATSEASETSNASSRSSDSFVVVNPGGYIHVDRVLSRKPLMDAYTVIIDASLPSLPATEDAVLIRCSQAAIGVRPDGKLSILGRLDYKKSARKLAAGVWYRIVLSVDLQKSQVFVFVNGMLAASLTGPEDALLARGGPFSLPAAFDLGRGNNACVVNIKRVQIRSKPLSQSNAIRLRSADDPLEDGRDINVVARSLLKMGYSLRWCVKALTVTNMDRRLASDYILKNAITLLGEDRLEEHNKAAQTLSLMGFPRKACALALSRSNNDTAAAIRYLLDNAEQLSDTVLFDDSSAVENPEAHSADSTGVGASIGSSGDDQLRNLNMEKSESNNAAFRILKNTKESMEASLDDLVQRTAPKRTVEYPELQNLNKSELHQAMVATENALAITYSRKCVLSILQNWPPGTPLSLRVFGDDDFLVKFMRLVEFSQLSDGLDVLRASLLRILDREESSINDALHTDSMSLSMLRQFAPVARQLLAEALNHMVGVISDPHVKVLNEADALSHPNPGLVIWILNLFAEFIQEVGPLKPASGAISGEQADVTSTSASGPGPAGAGAGGEVSQRRDSTISSSTTHLGRTVFSGPVVNLIFEVIAVSSGDQRLSFVRLLSHLIRLGVGFDSTRSSVLKDLMNHMHVAQSSKGVYSAFFQALIELNVSIEKIELARIQEEETEMGAANAAATPDSEETSDKPPVAAEPVEQQQVTEEPAPSQGIQFSFSEDMDTNGILYYLGTNQNTTAWTNPSELGVVKVTASSLMLDSKPASAIVGREAVRCVTKPVPNQWFTIDFLDHSVTPTHYTLRHYSSWDTEAVRSWRFEGSNDGVSWVVLKEHRNDAALCRKGQAHTWVLPPIEESYSQFRLYMTDQNSNQHWYMALSGFEIYGTLDGDAVAWEEEEKEFVYQEDMDTNGILYYLGTNELTDWWQNPAEMGLVRVEACSLQHNSMPKSAIVGREAVRCVSQPNQDQWFVIDFLDRRIVPTKYTLRHYSSYDTEALRNWRLEGSTDGTNWVCLREHRDDQSLKAKGQPHTWDITSTTQPAESYSKFRIFMFGKNSNDHWYLALSGFEIYGRMTVRTGQRSTNAAGARSKPRNKPWFESVLLVDSIVRSITTKSALPRPFCRKIWKQVLTWPSEKGRMRNADEDDLTEFDEIMASFSSSADEDLVCLVNRMVEKSTVDPMHMKASEWDVKPDELLPYRSLDEIPMFNLQVRLFVLQQLNIQISSIMGLVDFSLPAHMSSLADGIRSIRALIFFKTKEVLWNRALDETKCQPSDRELELDRFRSVKLKEMKKTDAKGKRSLFGQAFQQLNNRDPKMFRLEKNKCAWKTVFKGEFSDDYGGPYRQSIEDFCNELHSDLLPLFIKCPNGRENIGTNREKFVPRPSSISPLHLAMYEFVGKLMGLAIRTKNVLDLDLPSIVWKPLVSDVITEDDVLAIDLLSFKILDELKKFEVSNDLPTEYFTAFVNSKFVVIGSDQRVYPLVPGGHHIQVTWDNRQQFAKSLIHYRLNEFKVQCEAIRRGLATVVPYPLLSLFTWHELEVEVCGRPKMNVDLLEQVTVYESCSATDPHVVLFWRMLRERLDDVERCQFLRFVWGRSRLPLKQEDFDRKFKISRMHQADRSPDDYLPISHTCFFSLELPRYSSLDIMHRKILYAITHCVAIDADDTSVAQDAARRSADVDVDSDNDSDVE</sequence>
<evidence type="ECO:0000256" key="3">
    <source>
        <dbReference type="ARBA" id="ARBA00022771"/>
    </source>
</evidence>
<evidence type="ECO:0000259" key="11">
    <source>
        <dbReference type="PROSITE" id="PS50237"/>
    </source>
</evidence>
<dbReference type="InterPro" id="IPR001870">
    <property type="entry name" value="B30.2/SPRY"/>
</dbReference>
<feature type="region of interest" description="Disordered" evidence="8">
    <location>
        <begin position="1318"/>
        <end position="1337"/>
    </location>
</feature>
<dbReference type="PROSITE" id="PS00626">
    <property type="entry name" value="RCC1_2"/>
    <property type="match status" value="1"/>
</dbReference>
<evidence type="ECO:0000256" key="7">
    <source>
        <dbReference type="PROSITE-ProRule" id="PRU00235"/>
    </source>
</evidence>
<keyword evidence="3" id="KW-0863">Zinc-finger</keyword>
<dbReference type="PROSITE" id="PS01358">
    <property type="entry name" value="ZF_RANBP2_1"/>
    <property type="match status" value="1"/>
</dbReference>
<dbReference type="Pfam" id="PF25390">
    <property type="entry name" value="WD40_RLD"/>
    <property type="match status" value="1"/>
</dbReference>
<dbReference type="Gene3D" id="2.60.120.260">
    <property type="entry name" value="Galactose-binding domain-like"/>
    <property type="match status" value="4"/>
</dbReference>
<dbReference type="InterPro" id="IPR043136">
    <property type="entry name" value="B30.2/SPRY_sf"/>
</dbReference>
<feature type="region of interest" description="Disordered" evidence="8">
    <location>
        <begin position="695"/>
        <end position="770"/>
    </location>
</feature>
<name>A0A0G4IKM4_PLABS</name>
<dbReference type="Gene3D" id="3.90.1750.10">
    <property type="entry name" value="Hect, E3 ligase catalytic domains"/>
    <property type="match status" value="1"/>
</dbReference>
<dbReference type="Pfam" id="PF00622">
    <property type="entry name" value="SPRY"/>
    <property type="match status" value="2"/>
</dbReference>
<feature type="compositionally biased region" description="Low complexity" evidence="8">
    <location>
        <begin position="4825"/>
        <end position="4843"/>
    </location>
</feature>
<dbReference type="EMBL" id="CDSF01000035">
    <property type="protein sequence ID" value="CEO95806.1"/>
    <property type="molecule type" value="Genomic_DNA"/>
</dbReference>
<dbReference type="SUPFAM" id="SSF49899">
    <property type="entry name" value="Concanavalin A-like lectins/glucanases"/>
    <property type="match status" value="4"/>
</dbReference>
<dbReference type="InterPro" id="IPR000569">
    <property type="entry name" value="HECT_dom"/>
</dbReference>
<dbReference type="InterPro" id="IPR035983">
    <property type="entry name" value="Hect_E3_ubiquitin_ligase"/>
</dbReference>
<feature type="repeat" description="RCC1" evidence="7">
    <location>
        <begin position="3459"/>
        <end position="3513"/>
    </location>
</feature>
<feature type="region of interest" description="Disordered" evidence="8">
    <location>
        <begin position="1114"/>
        <end position="1137"/>
    </location>
</feature>
<feature type="active site" description="Glycyl thioester intermediate" evidence="6">
    <location>
        <position position="5758"/>
    </location>
</feature>
<dbReference type="SMART" id="SM00119">
    <property type="entry name" value="HECTc"/>
    <property type="match status" value="1"/>
</dbReference>
<dbReference type="InterPro" id="IPR001229">
    <property type="entry name" value="Jacalin-like_lectin_dom"/>
</dbReference>
<dbReference type="SMART" id="SM00165">
    <property type="entry name" value="UBA"/>
    <property type="match status" value="2"/>
</dbReference>
<dbReference type="InterPro" id="IPR000408">
    <property type="entry name" value="Reg_chr_condens"/>
</dbReference>
<dbReference type="Gene3D" id="2.60.120.920">
    <property type="match status" value="2"/>
</dbReference>
<dbReference type="GO" id="GO:0008270">
    <property type="term" value="F:zinc ion binding"/>
    <property type="evidence" value="ECO:0007669"/>
    <property type="project" value="UniProtKB-KW"/>
</dbReference>
<feature type="domain" description="HECT" evidence="11">
    <location>
        <begin position="5443"/>
        <end position="5795"/>
    </location>
</feature>
<feature type="repeat" description="RCC1" evidence="7">
    <location>
        <begin position="3514"/>
        <end position="3566"/>
    </location>
</feature>
<dbReference type="Gene3D" id="1.10.8.10">
    <property type="entry name" value="DNA helicase RuvA subunit, C-terminal domain"/>
    <property type="match status" value="1"/>
</dbReference>
<dbReference type="Proteomes" id="UP000039324">
    <property type="component" value="Unassembled WGS sequence"/>
</dbReference>
<dbReference type="Gene3D" id="2.130.10.30">
    <property type="entry name" value="Regulator of chromosome condensation 1/beta-lactamase-inhibitor protein II"/>
    <property type="match status" value="2"/>
</dbReference>
<dbReference type="InterPro" id="IPR001876">
    <property type="entry name" value="Znf_RanBP2"/>
</dbReference>
<feature type="repeat" description="RCC1" evidence="7">
    <location>
        <begin position="3250"/>
        <end position="3301"/>
    </location>
</feature>
<evidence type="ECO:0000256" key="6">
    <source>
        <dbReference type="PROSITE-ProRule" id="PRU00104"/>
    </source>
</evidence>
<dbReference type="OrthoDB" id="5860537at2759"/>
<dbReference type="InterPro" id="IPR009060">
    <property type="entry name" value="UBA-like_sf"/>
</dbReference>
<evidence type="ECO:0000256" key="1">
    <source>
        <dbReference type="ARBA" id="ARBA00022723"/>
    </source>
</evidence>
<keyword evidence="13" id="KW-1185">Reference proteome</keyword>
<dbReference type="SUPFAM" id="SSF50985">
    <property type="entry name" value="RCC1/BLIP-II"/>
    <property type="match status" value="2"/>
</dbReference>
<dbReference type="InterPro" id="IPR036404">
    <property type="entry name" value="Jacalin-like_lectin_dom_sf"/>
</dbReference>
<dbReference type="SUPFAM" id="SSF49785">
    <property type="entry name" value="Galactose-binding domain-like"/>
    <property type="match status" value="4"/>
</dbReference>
<keyword evidence="1" id="KW-0479">Metal-binding</keyword>
<feature type="domain" description="UBA" evidence="9">
    <location>
        <begin position="4372"/>
        <end position="4414"/>
    </location>
</feature>
<feature type="region of interest" description="Disordered" evidence="8">
    <location>
        <begin position="4672"/>
        <end position="4708"/>
    </location>
</feature>
<feature type="region of interest" description="Disordered" evidence="8">
    <location>
        <begin position="4430"/>
        <end position="4451"/>
    </location>
</feature>
<accession>A0A0G4IKM4</accession>
<dbReference type="PROSITE" id="PS50030">
    <property type="entry name" value="UBA"/>
    <property type="match status" value="2"/>
</dbReference>
<dbReference type="InterPro" id="IPR058923">
    <property type="entry name" value="RCC1-like_dom"/>
</dbReference>
<protein>
    <recommendedName>
        <fullName evidence="14">HECT-type E3 ubiquitin transferase</fullName>
    </recommendedName>
</protein>
<dbReference type="InterPro" id="IPR009091">
    <property type="entry name" value="RCC1/BLIP-II"/>
</dbReference>
<dbReference type="PANTHER" id="PTHR47457:SF1">
    <property type="entry name" value="BTB DOMAIN-CONTAINING PROTEIN-RELATED"/>
    <property type="match status" value="1"/>
</dbReference>
<dbReference type="CDD" id="cd11709">
    <property type="entry name" value="SPRY"/>
    <property type="match status" value="1"/>
</dbReference>
<feature type="region of interest" description="Disordered" evidence="8">
    <location>
        <begin position="1888"/>
        <end position="1913"/>
    </location>
</feature>
<feature type="repeat" description="RCC1" evidence="7">
    <location>
        <begin position="3354"/>
        <end position="3406"/>
    </location>
</feature>
<dbReference type="InterPro" id="IPR008979">
    <property type="entry name" value="Galactose-bd-like_sf"/>
</dbReference>
<feature type="compositionally biased region" description="Polar residues" evidence="8">
    <location>
        <begin position="755"/>
        <end position="765"/>
    </location>
</feature>
<dbReference type="Pfam" id="PF00632">
    <property type="entry name" value="HECT"/>
    <property type="match status" value="1"/>
</dbReference>
<dbReference type="PRINTS" id="PR00633">
    <property type="entry name" value="RCCNDNSATION"/>
</dbReference>
<gene>
    <name evidence="12" type="ORF">PBRA_004519</name>
</gene>
<organism evidence="12 13">
    <name type="scientific">Plasmodiophora brassicae</name>
    <name type="common">Clubroot disease agent</name>
    <dbReference type="NCBI Taxonomy" id="37360"/>
    <lineage>
        <taxon>Eukaryota</taxon>
        <taxon>Sar</taxon>
        <taxon>Rhizaria</taxon>
        <taxon>Endomyxa</taxon>
        <taxon>Phytomyxea</taxon>
        <taxon>Plasmodiophorida</taxon>
        <taxon>Plasmodiophoridae</taxon>
        <taxon>Plasmodiophora</taxon>
    </lineage>
</organism>
<dbReference type="SUPFAM" id="SSF46934">
    <property type="entry name" value="UBA-like"/>
    <property type="match status" value="1"/>
</dbReference>
<evidence type="ECO:0000259" key="10">
    <source>
        <dbReference type="PROSITE" id="PS50188"/>
    </source>
</evidence>
<dbReference type="PROSITE" id="PS50188">
    <property type="entry name" value="B302_SPRY"/>
    <property type="match status" value="2"/>
</dbReference>
<feature type="domain" description="B30.2/SPRY" evidence="10">
    <location>
        <begin position="2285"/>
        <end position="2487"/>
    </location>
</feature>
<dbReference type="SUPFAM" id="SSF56204">
    <property type="entry name" value="Hect, E3 ligase catalytic domain"/>
    <property type="match status" value="1"/>
</dbReference>
<evidence type="ECO:0000313" key="13">
    <source>
        <dbReference type="Proteomes" id="UP000039324"/>
    </source>
</evidence>
<dbReference type="Gene3D" id="3.30.2160.10">
    <property type="entry name" value="Hect, E3 ligase catalytic domain"/>
    <property type="match status" value="1"/>
</dbReference>
<feature type="compositionally biased region" description="Low complexity" evidence="8">
    <location>
        <begin position="1318"/>
        <end position="1331"/>
    </location>
</feature>
<dbReference type="Gene3D" id="3.30.2410.10">
    <property type="entry name" value="Hect, E3 ligase catalytic domain"/>
    <property type="match status" value="1"/>
</dbReference>